<proteinExistence type="predicted"/>
<gene>
    <name evidence="2" type="ORF">Phou_038280</name>
</gene>
<evidence type="ECO:0000313" key="2">
    <source>
        <dbReference type="EMBL" id="GFJ79648.1"/>
    </source>
</evidence>
<accession>A0A6V8KB79</accession>
<evidence type="ECO:0008006" key="4">
    <source>
        <dbReference type="Google" id="ProtNLM"/>
    </source>
</evidence>
<dbReference type="Proteomes" id="UP000482800">
    <property type="component" value="Unassembled WGS sequence"/>
</dbReference>
<dbReference type="EMBL" id="BLPF01000001">
    <property type="protein sequence ID" value="GFJ79648.1"/>
    <property type="molecule type" value="Genomic_DNA"/>
</dbReference>
<feature type="transmembrane region" description="Helical" evidence="1">
    <location>
        <begin position="20"/>
        <end position="41"/>
    </location>
</feature>
<evidence type="ECO:0000256" key="1">
    <source>
        <dbReference type="SAM" id="Phobius"/>
    </source>
</evidence>
<organism evidence="2 3">
    <name type="scientific">Phytohabitans houttuyneae</name>
    <dbReference type="NCBI Taxonomy" id="1076126"/>
    <lineage>
        <taxon>Bacteria</taxon>
        <taxon>Bacillati</taxon>
        <taxon>Actinomycetota</taxon>
        <taxon>Actinomycetes</taxon>
        <taxon>Micromonosporales</taxon>
        <taxon>Micromonosporaceae</taxon>
    </lineage>
</organism>
<dbReference type="AlphaFoldDB" id="A0A6V8KB79"/>
<reference evidence="2 3" key="2">
    <citation type="submission" date="2020-03" db="EMBL/GenBank/DDBJ databases">
        <authorList>
            <person name="Ichikawa N."/>
            <person name="Kimura A."/>
            <person name="Kitahashi Y."/>
            <person name="Uohara A."/>
        </authorList>
    </citation>
    <scope>NUCLEOTIDE SEQUENCE [LARGE SCALE GENOMIC DNA]</scope>
    <source>
        <strain evidence="2 3">NBRC 108639</strain>
    </source>
</reference>
<keyword evidence="3" id="KW-1185">Reference proteome</keyword>
<evidence type="ECO:0000313" key="3">
    <source>
        <dbReference type="Proteomes" id="UP000482800"/>
    </source>
</evidence>
<keyword evidence="1" id="KW-1133">Transmembrane helix</keyword>
<sequence length="153" mass="16047">MIRFGLRLALATGREAIVRLAIISAAVALGVGLLLTALAGINAVGAQNQRYAWLNSGLVGETAGPKAANPSWWVLRDDYFAAQRIARLDIAATGPDSPVPPGIPRLPAPGSTTCRPHSATCCGHTRRPSWPIDTRAAASARSATARCPRPTRC</sequence>
<comment type="caution">
    <text evidence="2">The sequence shown here is derived from an EMBL/GenBank/DDBJ whole genome shotgun (WGS) entry which is preliminary data.</text>
</comment>
<protein>
    <recommendedName>
        <fullName evidence="4">MacB-like periplasmic core domain-containing protein</fullName>
    </recommendedName>
</protein>
<dbReference type="RefSeq" id="WP_308784461.1">
    <property type="nucleotide sequence ID" value="NZ_BLPF01000001.1"/>
</dbReference>
<reference evidence="2 3" key="1">
    <citation type="submission" date="2020-03" db="EMBL/GenBank/DDBJ databases">
        <title>Whole genome shotgun sequence of Phytohabitans houttuyneae NBRC 108639.</title>
        <authorList>
            <person name="Komaki H."/>
            <person name="Tamura T."/>
        </authorList>
    </citation>
    <scope>NUCLEOTIDE SEQUENCE [LARGE SCALE GENOMIC DNA]</scope>
    <source>
        <strain evidence="2 3">NBRC 108639</strain>
    </source>
</reference>
<name>A0A6V8KB79_9ACTN</name>
<keyword evidence="1" id="KW-0472">Membrane</keyword>
<keyword evidence="1" id="KW-0812">Transmembrane</keyword>